<proteinExistence type="inferred from homology"/>
<evidence type="ECO:0000256" key="3">
    <source>
        <dbReference type="ARBA" id="ARBA00022801"/>
    </source>
</evidence>
<dbReference type="InterPro" id="IPR011682">
    <property type="entry name" value="Glyco_hydro_38_C"/>
</dbReference>
<dbReference type="InterPro" id="IPR028995">
    <property type="entry name" value="Glyco_hydro_57/38_cen_sf"/>
</dbReference>
<dbReference type="SUPFAM" id="SSF88713">
    <property type="entry name" value="Glycoside hydrolase/deacetylase"/>
    <property type="match status" value="1"/>
</dbReference>
<dbReference type="PANTHER" id="PTHR46017">
    <property type="entry name" value="ALPHA-MANNOSIDASE 2C1"/>
    <property type="match status" value="1"/>
</dbReference>
<dbReference type="Pfam" id="PF01074">
    <property type="entry name" value="Glyco_hydro_38N"/>
    <property type="match status" value="1"/>
</dbReference>
<dbReference type="Proteomes" id="UP000651482">
    <property type="component" value="Unassembled WGS sequence"/>
</dbReference>
<evidence type="ECO:0000256" key="1">
    <source>
        <dbReference type="ARBA" id="ARBA00009792"/>
    </source>
</evidence>
<dbReference type="GO" id="GO:0004559">
    <property type="term" value="F:alpha-mannosidase activity"/>
    <property type="evidence" value="ECO:0007669"/>
    <property type="project" value="InterPro"/>
</dbReference>
<dbReference type="GO" id="GO:0046872">
    <property type="term" value="F:metal ion binding"/>
    <property type="evidence" value="ECO:0007669"/>
    <property type="project" value="UniProtKB-KW"/>
</dbReference>
<dbReference type="Gene3D" id="2.70.98.30">
    <property type="entry name" value="Golgi alpha-mannosidase II, domain 4"/>
    <property type="match status" value="1"/>
</dbReference>
<dbReference type="Pfam" id="PF09261">
    <property type="entry name" value="Alpha-mann_mid"/>
    <property type="match status" value="1"/>
</dbReference>
<evidence type="ECO:0000313" key="6">
    <source>
        <dbReference type="EMBL" id="MBC8533275.1"/>
    </source>
</evidence>
<accession>A0A926D6F6</accession>
<evidence type="ECO:0000256" key="2">
    <source>
        <dbReference type="ARBA" id="ARBA00022723"/>
    </source>
</evidence>
<evidence type="ECO:0000313" key="7">
    <source>
        <dbReference type="Proteomes" id="UP000651482"/>
    </source>
</evidence>
<protein>
    <submittedName>
        <fullName evidence="6">Alpha-mannosidase</fullName>
    </submittedName>
</protein>
<dbReference type="SUPFAM" id="SSF88688">
    <property type="entry name" value="Families 57/38 glycoside transferase middle domain"/>
    <property type="match status" value="1"/>
</dbReference>
<comment type="caution">
    <text evidence="6">The sequence shown here is derived from an EMBL/GenBank/DDBJ whole genome shotgun (WGS) entry which is preliminary data.</text>
</comment>
<dbReference type="SUPFAM" id="SSF74650">
    <property type="entry name" value="Galactose mutarotase-like"/>
    <property type="match status" value="1"/>
</dbReference>
<dbReference type="EMBL" id="JACRSN010000005">
    <property type="protein sequence ID" value="MBC8533275.1"/>
    <property type="molecule type" value="Genomic_DNA"/>
</dbReference>
<gene>
    <name evidence="6" type="ORF">IAG03_04510</name>
</gene>
<dbReference type="Gene3D" id="2.60.40.1180">
    <property type="entry name" value="Golgi alpha-mannosidase II"/>
    <property type="match status" value="1"/>
</dbReference>
<dbReference type="SMART" id="SM00872">
    <property type="entry name" value="Alpha-mann_mid"/>
    <property type="match status" value="1"/>
</dbReference>
<evidence type="ECO:0000259" key="5">
    <source>
        <dbReference type="SMART" id="SM00872"/>
    </source>
</evidence>
<organism evidence="6 7">
    <name type="scientific">Yeguia hominis</name>
    <dbReference type="NCBI Taxonomy" id="2763662"/>
    <lineage>
        <taxon>Bacteria</taxon>
        <taxon>Bacillati</taxon>
        <taxon>Bacillota</taxon>
        <taxon>Clostridia</taxon>
        <taxon>Eubacteriales</taxon>
        <taxon>Yeguiaceae</taxon>
        <taxon>Yeguia</taxon>
    </lineage>
</organism>
<dbReference type="RefSeq" id="WP_249318621.1">
    <property type="nucleotide sequence ID" value="NZ_JACRSN010000005.1"/>
</dbReference>
<dbReference type="InterPro" id="IPR011013">
    <property type="entry name" value="Gal_mutarotase_sf_dom"/>
</dbReference>
<evidence type="ECO:0000256" key="4">
    <source>
        <dbReference type="ARBA" id="ARBA00023295"/>
    </source>
</evidence>
<dbReference type="Pfam" id="PF17677">
    <property type="entry name" value="Glyco_hydro38C2"/>
    <property type="match status" value="1"/>
</dbReference>
<dbReference type="InterPro" id="IPR037094">
    <property type="entry name" value="Glyco_hydro_38_cen_sf"/>
</dbReference>
<dbReference type="InterPro" id="IPR041147">
    <property type="entry name" value="GH38_C"/>
</dbReference>
<comment type="similarity">
    <text evidence="1">Belongs to the glycosyl hydrolase 38 family.</text>
</comment>
<dbReference type="Gene3D" id="1.20.1270.50">
    <property type="entry name" value="Glycoside hydrolase family 38, central domain"/>
    <property type="match status" value="1"/>
</dbReference>
<dbReference type="CDD" id="cd10789">
    <property type="entry name" value="GH38N_AMII_ER_cytosolic"/>
    <property type="match status" value="1"/>
</dbReference>
<dbReference type="InterPro" id="IPR011330">
    <property type="entry name" value="Glyco_hydro/deAcase_b/a-brl"/>
</dbReference>
<name>A0A926D6F6_9FIRM</name>
<dbReference type="AlphaFoldDB" id="A0A926D6F6"/>
<dbReference type="Pfam" id="PF07748">
    <property type="entry name" value="Glyco_hydro_38C"/>
    <property type="match status" value="1"/>
</dbReference>
<reference evidence="6" key="1">
    <citation type="submission" date="2020-08" db="EMBL/GenBank/DDBJ databases">
        <title>Genome public.</title>
        <authorList>
            <person name="Liu C."/>
            <person name="Sun Q."/>
        </authorList>
    </citation>
    <scope>NUCLEOTIDE SEQUENCE</scope>
    <source>
        <strain evidence="6">NSJ-40</strain>
    </source>
</reference>
<keyword evidence="2" id="KW-0479">Metal-binding</keyword>
<dbReference type="Gene3D" id="3.20.110.10">
    <property type="entry name" value="Glycoside hydrolase 38, N terminal domain"/>
    <property type="match status" value="1"/>
</dbReference>
<keyword evidence="4" id="KW-0326">Glycosidase</keyword>
<dbReference type="InterPro" id="IPR027291">
    <property type="entry name" value="Glyco_hydro_38_N_sf"/>
</dbReference>
<dbReference type="InterPro" id="IPR000602">
    <property type="entry name" value="Glyco_hydro_38_N"/>
</dbReference>
<keyword evidence="3" id="KW-0378">Hydrolase</keyword>
<dbReference type="GO" id="GO:0006013">
    <property type="term" value="P:mannose metabolic process"/>
    <property type="evidence" value="ECO:0007669"/>
    <property type="project" value="InterPro"/>
</dbReference>
<dbReference type="GO" id="GO:0009313">
    <property type="term" value="P:oligosaccharide catabolic process"/>
    <property type="evidence" value="ECO:0007669"/>
    <property type="project" value="TreeGrafter"/>
</dbReference>
<keyword evidence="7" id="KW-1185">Reference proteome</keyword>
<sequence>MLEKLLDIVGDPAPKNGYQERKNVTDVAEKRRVDYYRDRIIGQMKLAYLISKSLDGKYHDLIRAAEQSIIADCQKTGLITPEAVEKAEKILMPIQAEAKSYQIICAAHAHIDMNWQWGWDETVGVVLDTLRTMLDIMNEYPEYKFSQSQASVYKIVEDYDPEMLEEIKQRVKEGRWEVTAATWVECDKNMPSGESLARQMLYAKAYLTKLFDLPEGYLSIDFEPDTFGHSRFVPEMLNEAGIKYYYHCRGKGSGEQLYRWVGPSGAEVLVNREANFYFTNVDELMALHAFDLSQKSGVKTSLRVYGVGDHGGGPTRRDIERLLDMNQWPIFPTIRMGTYHEFFAAVEKEKDKLPVVTGELNYIFDGCFSSQSENKEGNRKSENELYSAEVYQTLLSLEGVRYPAVDFQKAWQDVLFNQFHDIITGSGVADTRHYALGLYQGVRAITGSKRKLALKKIVDRIDTSALAGDELENMDNVTLTRAYGAGAGSSQIERGLGKTRIFHLFNPAAHEREEVVEILLWEWYGDTKRIQVKDAEGNVVPSQMIDQGFNVYWWHKYLRLLVKVKVPACGYATYVLSEAEIKDVPIDYWWERRQQQKEEFVLENDLIRVTLGREDGSIQSIVDKNTGAELADQKRPAGVFRFIWEANHKAVNEWRSEMSAWFIGRYKHIEAINRNMEITASYGVLRNSVTYHAAFSNSKLDVTVSLDDNERFLRYQVICDWHEVGTQDTGVPQLSFYLPLAYPCDSYRCDVPFGMIDRQGAGVDMPANSFVAAVNSDETRMTMVLTESKYGFRCDENSISLPLLRSAFDPDPYPENGIYHFNFKVGFFTEVLRGSEMIRMSQSYNLPVTILSACPHEGNLALQNSYFKVAEGNAIVSGMKAPECGKAKEIVLRLYEPDGVAGRVVLQFDQPLRSASLANLHEEPTSSLDDKIDGNRLALNLKAYQIATIRISF</sequence>
<feature type="domain" description="Glycoside hydrolase family 38 central" evidence="5">
    <location>
        <begin position="365"/>
        <end position="439"/>
    </location>
</feature>
<dbReference type="PANTHER" id="PTHR46017:SF1">
    <property type="entry name" value="ALPHA-MANNOSIDASE 2C1"/>
    <property type="match status" value="1"/>
</dbReference>
<dbReference type="InterPro" id="IPR015341">
    <property type="entry name" value="Glyco_hydro_38_cen"/>
</dbReference>
<dbReference type="GO" id="GO:0030246">
    <property type="term" value="F:carbohydrate binding"/>
    <property type="evidence" value="ECO:0007669"/>
    <property type="project" value="InterPro"/>
</dbReference>
<dbReference type="InterPro" id="IPR013780">
    <property type="entry name" value="Glyco_hydro_b"/>
</dbReference>